<dbReference type="PROSITE" id="PS00855">
    <property type="entry name" value="SPASE_II"/>
    <property type="match status" value="1"/>
</dbReference>
<proteinExistence type="inferred from homology"/>
<accession>A0ABV2CLC6</accession>
<dbReference type="Pfam" id="PF01252">
    <property type="entry name" value="Peptidase_A8"/>
    <property type="match status" value="1"/>
</dbReference>
<dbReference type="PANTHER" id="PTHR33695">
    <property type="entry name" value="LIPOPROTEIN SIGNAL PEPTIDASE"/>
    <property type="match status" value="1"/>
</dbReference>
<evidence type="ECO:0000256" key="6">
    <source>
        <dbReference type="ARBA" id="ARBA00022801"/>
    </source>
</evidence>
<feature type="active site" evidence="9">
    <location>
        <position position="161"/>
    </location>
</feature>
<keyword evidence="6 9" id="KW-0378">Hydrolase</keyword>
<keyword evidence="13" id="KW-1185">Reference proteome</keyword>
<comment type="catalytic activity">
    <reaction evidence="9 10">
        <text>Release of signal peptides from bacterial membrane prolipoproteins. Hydrolyzes -Xaa-Yaa-Zaa-|-(S,diacylglyceryl)Cys-, in which Xaa is hydrophobic (preferably Leu), and Yaa (Ala or Ser) and Zaa (Gly or Ala) have small, neutral side chains.</text>
        <dbReference type="EC" id="3.4.23.36"/>
    </reaction>
</comment>
<dbReference type="GO" id="GO:0004190">
    <property type="term" value="F:aspartic-type endopeptidase activity"/>
    <property type="evidence" value="ECO:0007669"/>
    <property type="project" value="UniProtKB-EC"/>
</dbReference>
<comment type="similarity">
    <text evidence="1 9 11">Belongs to the peptidase A8 family.</text>
</comment>
<dbReference type="InterPro" id="IPR001872">
    <property type="entry name" value="Peptidase_A8"/>
</dbReference>
<dbReference type="RefSeq" id="WP_345927071.1">
    <property type="nucleotide sequence ID" value="NZ_JBDIVF010000003.1"/>
</dbReference>
<dbReference type="NCBIfam" id="TIGR00077">
    <property type="entry name" value="lspA"/>
    <property type="match status" value="1"/>
</dbReference>
<reference evidence="12 13" key="1">
    <citation type="submission" date="2024-07" db="EMBL/GenBank/DDBJ databases">
        <title>Uliginosibacterium paludis KCTC:42655.</title>
        <authorList>
            <person name="Kim M.K."/>
        </authorList>
    </citation>
    <scope>NUCLEOTIDE SEQUENCE [LARGE SCALE GENOMIC DNA]</scope>
    <source>
        <strain evidence="12 13">KCTC 42655</strain>
    </source>
</reference>
<dbReference type="Proteomes" id="UP001548590">
    <property type="component" value="Unassembled WGS sequence"/>
</dbReference>
<keyword evidence="4 9" id="KW-0812">Transmembrane</keyword>
<dbReference type="PANTHER" id="PTHR33695:SF1">
    <property type="entry name" value="LIPOPROTEIN SIGNAL PEPTIDASE"/>
    <property type="match status" value="1"/>
</dbReference>
<evidence type="ECO:0000256" key="8">
    <source>
        <dbReference type="ARBA" id="ARBA00023136"/>
    </source>
</evidence>
<evidence type="ECO:0000256" key="4">
    <source>
        <dbReference type="ARBA" id="ARBA00022692"/>
    </source>
</evidence>
<evidence type="ECO:0000256" key="11">
    <source>
        <dbReference type="RuleBase" id="RU004181"/>
    </source>
</evidence>
<feature type="transmembrane region" description="Helical" evidence="9">
    <location>
        <begin position="88"/>
        <end position="106"/>
    </location>
</feature>
<evidence type="ECO:0000256" key="3">
    <source>
        <dbReference type="ARBA" id="ARBA00022670"/>
    </source>
</evidence>
<dbReference type="EC" id="3.4.23.36" evidence="9"/>
<feature type="transmembrane region" description="Helical" evidence="9">
    <location>
        <begin position="157"/>
        <end position="176"/>
    </location>
</feature>
<keyword evidence="8 9" id="KW-0472">Membrane</keyword>
<feature type="active site" evidence="9">
    <location>
        <position position="143"/>
    </location>
</feature>
<feature type="transmembrane region" description="Helical" evidence="9">
    <location>
        <begin position="118"/>
        <end position="137"/>
    </location>
</feature>
<keyword evidence="3 9" id="KW-0645">Protease</keyword>
<comment type="pathway">
    <text evidence="9">Protein modification; lipoprotein biosynthesis (signal peptide cleavage).</text>
</comment>
<keyword evidence="7 9" id="KW-1133">Transmembrane helix</keyword>
<gene>
    <name evidence="9 12" type="primary">lspA</name>
    <name evidence="12" type="ORF">ABVT11_02640</name>
</gene>
<comment type="caution">
    <text evidence="12">The sequence shown here is derived from an EMBL/GenBank/DDBJ whole genome shotgun (WGS) entry which is preliminary data.</text>
</comment>
<evidence type="ECO:0000256" key="10">
    <source>
        <dbReference type="RuleBase" id="RU000594"/>
    </source>
</evidence>
<evidence type="ECO:0000256" key="9">
    <source>
        <dbReference type="HAMAP-Rule" id="MF_00161"/>
    </source>
</evidence>
<evidence type="ECO:0000256" key="5">
    <source>
        <dbReference type="ARBA" id="ARBA00022750"/>
    </source>
</evidence>
<evidence type="ECO:0000313" key="12">
    <source>
        <dbReference type="EMBL" id="MET1488710.1"/>
    </source>
</evidence>
<protein>
    <recommendedName>
        <fullName evidence="9">Lipoprotein signal peptidase</fullName>
        <ecNumber evidence="9">3.4.23.36</ecNumber>
    </recommendedName>
    <alternativeName>
        <fullName evidence="9">Prolipoprotein signal peptidase</fullName>
    </alternativeName>
    <alternativeName>
        <fullName evidence="9">Signal peptidase II</fullName>
        <shortName evidence="9">SPase II</shortName>
    </alternativeName>
</protein>
<comment type="function">
    <text evidence="9 10">This protein specifically catalyzes the removal of signal peptides from prolipoproteins.</text>
</comment>
<evidence type="ECO:0000313" key="13">
    <source>
        <dbReference type="Proteomes" id="UP001548590"/>
    </source>
</evidence>
<dbReference type="EMBL" id="JBEWLZ010000001">
    <property type="protein sequence ID" value="MET1488710.1"/>
    <property type="molecule type" value="Genomic_DNA"/>
</dbReference>
<name>A0ABV2CLC6_9RHOO</name>
<keyword evidence="2 9" id="KW-1003">Cell membrane</keyword>
<dbReference type="PRINTS" id="PR00781">
    <property type="entry name" value="LIPOSIGPTASE"/>
</dbReference>
<organism evidence="12 13">
    <name type="scientific">Uliginosibacterium paludis</name>
    <dbReference type="NCBI Taxonomy" id="1615952"/>
    <lineage>
        <taxon>Bacteria</taxon>
        <taxon>Pseudomonadati</taxon>
        <taxon>Pseudomonadota</taxon>
        <taxon>Betaproteobacteria</taxon>
        <taxon>Rhodocyclales</taxon>
        <taxon>Zoogloeaceae</taxon>
        <taxon>Uliginosibacterium</taxon>
    </lineage>
</organism>
<evidence type="ECO:0000256" key="2">
    <source>
        <dbReference type="ARBA" id="ARBA00022475"/>
    </source>
</evidence>
<keyword evidence="5 9" id="KW-0064">Aspartyl protease</keyword>
<sequence>MNRIENLSQALAAAIHRARTAHNPAVPRTTWPWFALAGLVLLADQLSKALIASSLMLAERIPLTSFFNLVHVLNPGAAFSFLADAGGWQRYAFSVLGIAVSVWMAREIRQSKTSRTECFAYAMIIGGALGNVVDRVLRGAVTDFLDFHWQGMHWPAFNFADIAINIGVLLMLLGLWRQSRSAQARDGRPA</sequence>
<comment type="subcellular location">
    <subcellularLocation>
        <location evidence="9">Cell membrane</location>
        <topology evidence="9">Multi-pass membrane protein</topology>
    </subcellularLocation>
</comment>
<evidence type="ECO:0000256" key="7">
    <source>
        <dbReference type="ARBA" id="ARBA00022989"/>
    </source>
</evidence>
<evidence type="ECO:0000256" key="1">
    <source>
        <dbReference type="ARBA" id="ARBA00006139"/>
    </source>
</evidence>
<feature type="transmembrane region" description="Helical" evidence="9">
    <location>
        <begin position="63"/>
        <end position="82"/>
    </location>
</feature>
<dbReference type="HAMAP" id="MF_00161">
    <property type="entry name" value="LspA"/>
    <property type="match status" value="1"/>
</dbReference>